<evidence type="ECO:0000313" key="8">
    <source>
        <dbReference type="Proteomes" id="UP000284706"/>
    </source>
</evidence>
<feature type="transmembrane region" description="Helical" evidence="6">
    <location>
        <begin position="269"/>
        <end position="287"/>
    </location>
</feature>
<dbReference type="PANTHER" id="PTHR43243">
    <property type="entry name" value="INNER MEMBRANE TRANSPORTER YGJI-RELATED"/>
    <property type="match status" value="1"/>
</dbReference>
<dbReference type="GO" id="GO:0015171">
    <property type="term" value="F:amino acid transmembrane transporter activity"/>
    <property type="evidence" value="ECO:0007669"/>
    <property type="project" value="TreeGrafter"/>
</dbReference>
<feature type="transmembrane region" description="Helical" evidence="6">
    <location>
        <begin position="230"/>
        <end position="257"/>
    </location>
</feature>
<dbReference type="PANTHER" id="PTHR43243:SF20">
    <property type="entry name" value="CATIONIC AMINO ACID TRANSPORTER 3"/>
    <property type="match status" value="1"/>
</dbReference>
<evidence type="ECO:0000256" key="5">
    <source>
        <dbReference type="SAM" id="MobiDB-lite"/>
    </source>
</evidence>
<dbReference type="STRING" id="231916.A0A409VYA9"/>
<comment type="subcellular location">
    <subcellularLocation>
        <location evidence="1">Membrane</location>
        <topology evidence="1">Multi-pass membrane protein</topology>
    </subcellularLocation>
</comment>
<gene>
    <name evidence="7" type="ORF">CVT26_010990</name>
</gene>
<organism evidence="7 8">
    <name type="scientific">Gymnopilus dilepis</name>
    <dbReference type="NCBI Taxonomy" id="231916"/>
    <lineage>
        <taxon>Eukaryota</taxon>
        <taxon>Fungi</taxon>
        <taxon>Dikarya</taxon>
        <taxon>Basidiomycota</taxon>
        <taxon>Agaricomycotina</taxon>
        <taxon>Agaricomycetes</taxon>
        <taxon>Agaricomycetidae</taxon>
        <taxon>Agaricales</taxon>
        <taxon>Agaricineae</taxon>
        <taxon>Hymenogastraceae</taxon>
        <taxon>Gymnopilus</taxon>
    </lineage>
</organism>
<evidence type="ECO:0000256" key="4">
    <source>
        <dbReference type="ARBA" id="ARBA00023136"/>
    </source>
</evidence>
<dbReference type="Proteomes" id="UP000284706">
    <property type="component" value="Unassembled WGS sequence"/>
</dbReference>
<dbReference type="InterPro" id="IPR002293">
    <property type="entry name" value="AA/rel_permease1"/>
</dbReference>
<feature type="compositionally biased region" description="Low complexity" evidence="5">
    <location>
        <begin position="52"/>
        <end position="62"/>
    </location>
</feature>
<reference evidence="7 8" key="1">
    <citation type="journal article" date="2018" name="Evol. Lett.">
        <title>Horizontal gene cluster transfer increased hallucinogenic mushroom diversity.</title>
        <authorList>
            <person name="Reynolds H.T."/>
            <person name="Vijayakumar V."/>
            <person name="Gluck-Thaler E."/>
            <person name="Korotkin H.B."/>
            <person name="Matheny P.B."/>
            <person name="Slot J.C."/>
        </authorList>
    </citation>
    <scope>NUCLEOTIDE SEQUENCE [LARGE SCALE GENOMIC DNA]</scope>
    <source>
        <strain evidence="7 8">SRW20</strain>
    </source>
</reference>
<proteinExistence type="predicted"/>
<dbReference type="OrthoDB" id="1718410at2759"/>
<accession>A0A409VYA9</accession>
<keyword evidence="2 6" id="KW-0812">Transmembrane</keyword>
<feature type="compositionally biased region" description="Pro residues" evidence="5">
    <location>
        <begin position="63"/>
        <end position="81"/>
    </location>
</feature>
<feature type="transmembrane region" description="Helical" evidence="6">
    <location>
        <begin position="427"/>
        <end position="452"/>
    </location>
</feature>
<feature type="transmembrane region" description="Helical" evidence="6">
    <location>
        <begin position="154"/>
        <end position="174"/>
    </location>
</feature>
<dbReference type="InParanoid" id="A0A409VYA9"/>
<dbReference type="Gene3D" id="1.20.1740.10">
    <property type="entry name" value="Amino acid/polyamine transporter I"/>
    <property type="match status" value="1"/>
</dbReference>
<evidence type="ECO:0000313" key="7">
    <source>
        <dbReference type="EMBL" id="PPQ71248.1"/>
    </source>
</evidence>
<evidence type="ECO:0000256" key="2">
    <source>
        <dbReference type="ARBA" id="ARBA00022692"/>
    </source>
</evidence>
<feature type="region of interest" description="Disordered" evidence="5">
    <location>
        <begin position="1"/>
        <end position="84"/>
    </location>
</feature>
<evidence type="ECO:0000256" key="1">
    <source>
        <dbReference type="ARBA" id="ARBA00004141"/>
    </source>
</evidence>
<feature type="transmembrane region" description="Helical" evidence="6">
    <location>
        <begin position="387"/>
        <end position="407"/>
    </location>
</feature>
<feature type="compositionally biased region" description="Polar residues" evidence="5">
    <location>
        <begin position="1"/>
        <end position="16"/>
    </location>
</feature>
<feature type="transmembrane region" description="Helical" evidence="6">
    <location>
        <begin position="567"/>
        <end position="584"/>
    </location>
</feature>
<keyword evidence="4 6" id="KW-0472">Membrane</keyword>
<keyword evidence="8" id="KW-1185">Reference proteome</keyword>
<feature type="transmembrane region" description="Helical" evidence="6">
    <location>
        <begin position="536"/>
        <end position="561"/>
    </location>
</feature>
<dbReference type="Pfam" id="PF13520">
    <property type="entry name" value="AA_permease_2"/>
    <property type="match status" value="1"/>
</dbReference>
<sequence length="736" mass="79021">MERALSRSSQTTVGNSDHSDALSPHSTSHSCEDEGQPNWLAIEPPSTRHGLSRSPTQASRRPSPSPSQPTPDPDPDPPPPSFRDSQFAIVLRRQRARPPDNSGLKLVSALPSRFINLSNAFEFAGWGSITRLKLAKADLDAGAARVEALRRARVLGQFTASALAGNAVLGSVFYALPAVVAVSGIYSPISLFVATLILFLWRPIMEELASALPISGAPYTYILNVSTKSFALVGAALLILDFSSTAIVSAATAAAYLAGEVPSLPFPTWVGAALVLLIFTVVSLMGVRESARIALAVLSLHLISMSTLIIASCVHWGTTGLGQLKANWELGRSTGGTSAASVARQIYYGVCLGMLGLTGFECTPSYVSKIKPGKFPLVLRNLHIPAIILNTLVMLLALALVPLDTILGGANVLSVLAAVSAGRWLRVWIVVDAVIVLCGGVLTGILAASELLSQLALDRVLPPLFLLPLPLTHAPYVAVLSFSTFSALLYASAGARLAVLSEMFSLVWLAVMLLFPVSLLLLKFNRGRLRRSGARVGLGLGLGVVLGAVGVAVVVVAGNVAYKPRTAGYFAPYFIGIVALFSATQSKVHLLRWLYWVYDQYPSLHERAWGDKLVRLTRRLKRQPVCVLVKTDEINTLFHMVLYVQKNEETSYLKIVHFFEEEKGVPSELEANAKILDEAFPEITVDLILVDGLFDPAHVAALSHHLGIPPSLMFMTCPGPAFPHEVAEFGTRIISL</sequence>
<comment type="caution">
    <text evidence="7">The sequence shown here is derived from an EMBL/GenBank/DDBJ whole genome shotgun (WGS) entry which is preliminary data.</text>
</comment>
<dbReference type="AlphaFoldDB" id="A0A409VYA9"/>
<protein>
    <recommendedName>
        <fullName evidence="9">Amino acid permease/ SLC12A domain-containing protein</fullName>
    </recommendedName>
</protein>
<evidence type="ECO:0000256" key="6">
    <source>
        <dbReference type="SAM" id="Phobius"/>
    </source>
</evidence>
<evidence type="ECO:0008006" key="9">
    <source>
        <dbReference type="Google" id="ProtNLM"/>
    </source>
</evidence>
<evidence type="ECO:0000256" key="3">
    <source>
        <dbReference type="ARBA" id="ARBA00022989"/>
    </source>
</evidence>
<keyword evidence="3 6" id="KW-1133">Transmembrane helix</keyword>
<feature type="transmembrane region" description="Helical" evidence="6">
    <location>
        <begin position="180"/>
        <end position="201"/>
    </location>
</feature>
<dbReference type="GO" id="GO:0005886">
    <property type="term" value="C:plasma membrane"/>
    <property type="evidence" value="ECO:0007669"/>
    <property type="project" value="TreeGrafter"/>
</dbReference>
<dbReference type="EMBL" id="NHYE01005510">
    <property type="protein sequence ID" value="PPQ71248.1"/>
    <property type="molecule type" value="Genomic_DNA"/>
</dbReference>
<feature type="transmembrane region" description="Helical" evidence="6">
    <location>
        <begin position="346"/>
        <end position="367"/>
    </location>
</feature>
<feature type="transmembrane region" description="Helical" evidence="6">
    <location>
        <begin position="503"/>
        <end position="524"/>
    </location>
</feature>
<name>A0A409VYA9_9AGAR</name>
<feature type="transmembrane region" description="Helical" evidence="6">
    <location>
        <begin position="464"/>
        <end position="491"/>
    </location>
</feature>
<feature type="transmembrane region" description="Helical" evidence="6">
    <location>
        <begin position="294"/>
        <end position="317"/>
    </location>
</feature>